<dbReference type="SUPFAM" id="SSF56349">
    <property type="entry name" value="DNA breaking-rejoining enzymes"/>
    <property type="match status" value="1"/>
</dbReference>
<evidence type="ECO:0000313" key="9">
    <source>
        <dbReference type="Proteomes" id="UP000007437"/>
    </source>
</evidence>
<proteinExistence type="inferred from homology"/>
<comment type="similarity">
    <text evidence="1">Belongs to the 'phage' integrase family.</text>
</comment>
<dbReference type="PROSITE" id="PS51898">
    <property type="entry name" value="TYR_RECOMBINASE"/>
    <property type="match status" value="1"/>
</dbReference>
<dbReference type="InterPro" id="IPR011010">
    <property type="entry name" value="DNA_brk_join_enz"/>
</dbReference>
<dbReference type="PANTHER" id="PTHR30349">
    <property type="entry name" value="PHAGE INTEGRASE-RELATED"/>
    <property type="match status" value="1"/>
</dbReference>
<dbReference type="InterPro" id="IPR050090">
    <property type="entry name" value="Tyrosine_recombinase_XerCD"/>
</dbReference>
<dbReference type="InterPro" id="IPR044068">
    <property type="entry name" value="CB"/>
</dbReference>
<dbReference type="HOGENOM" id="CLU_052612_1_0_4"/>
<reference evidence="8 9" key="1">
    <citation type="journal article" date="2011" name="J. Bacteriol.">
        <title>Complete genome sequence of Burkholderia rhizoxinica, an endosymbiont of Rhizopus microsporus.</title>
        <authorList>
            <person name="Lackner G."/>
            <person name="Moebius N."/>
            <person name="Partida-Martinez L."/>
            <person name="Hertweck C."/>
        </authorList>
    </citation>
    <scope>NUCLEOTIDE SEQUENCE [LARGE SCALE GENOMIC DNA]</scope>
    <source>
        <strain evidence="9">DSM 19002 / CIP 109453 / HKI 454</strain>
    </source>
</reference>
<dbReference type="Proteomes" id="UP000007437">
    <property type="component" value="Chromosome"/>
</dbReference>
<dbReference type="GO" id="GO:0003677">
    <property type="term" value="F:DNA binding"/>
    <property type="evidence" value="ECO:0007669"/>
    <property type="project" value="UniProtKB-UniRule"/>
</dbReference>
<dbReference type="PANTHER" id="PTHR30349:SF41">
    <property type="entry name" value="INTEGRASE_RECOMBINASE PROTEIN MJ0367-RELATED"/>
    <property type="match status" value="1"/>
</dbReference>
<evidence type="ECO:0000256" key="5">
    <source>
        <dbReference type="PROSITE-ProRule" id="PRU01248"/>
    </source>
</evidence>
<protein>
    <recommendedName>
        <fullName evidence="10">DNA integration/recombination/inversion protein</fullName>
    </recommendedName>
</protein>
<dbReference type="InterPro" id="IPR010998">
    <property type="entry name" value="Integrase_recombinase_N"/>
</dbReference>
<evidence type="ECO:0000256" key="2">
    <source>
        <dbReference type="ARBA" id="ARBA00022908"/>
    </source>
</evidence>
<dbReference type="GO" id="GO:0006310">
    <property type="term" value="P:DNA recombination"/>
    <property type="evidence" value="ECO:0007669"/>
    <property type="project" value="UniProtKB-KW"/>
</dbReference>
<dbReference type="PROSITE" id="PS51900">
    <property type="entry name" value="CB"/>
    <property type="match status" value="1"/>
</dbReference>
<evidence type="ECO:0000256" key="1">
    <source>
        <dbReference type="ARBA" id="ARBA00008857"/>
    </source>
</evidence>
<dbReference type="Gene3D" id="1.10.150.130">
    <property type="match status" value="1"/>
</dbReference>
<evidence type="ECO:0000256" key="3">
    <source>
        <dbReference type="ARBA" id="ARBA00023125"/>
    </source>
</evidence>
<dbReference type="Gene3D" id="1.10.443.10">
    <property type="entry name" value="Intergrase catalytic core"/>
    <property type="match status" value="1"/>
</dbReference>
<evidence type="ECO:0000256" key="4">
    <source>
        <dbReference type="ARBA" id="ARBA00023172"/>
    </source>
</evidence>
<accession>E5AP94</accession>
<dbReference type="AlphaFoldDB" id="E5AP94"/>
<name>E5AP94_MYCRK</name>
<dbReference type="InterPro" id="IPR002104">
    <property type="entry name" value="Integrase_catalytic"/>
</dbReference>
<dbReference type="STRING" id="882378.RBRH_01051"/>
<sequence>MAPPYNRHRTAKQATQASAIDIRYGSYSVIGRRKIPSHLPARVYEKHGTWWFVDIKRKWHKLCRTTEGIACLYEKLAKYTRASDSSRSAANTMPALIDDWVQKKLPDYAPKTRSNYAKMLSLIRQEFGPQWLIEDVRPADVARFLDKHFHDKPNSSNKYKALLSLIFMHAIRKGLRDRNPAREIGAAKEKKRDRYITDAELEAIRAAIVESGKNLHSSSRSILCLIDLAYQTAQRIGDLLALNWQDVTDEGIYFHPSKTVNSSGVRLLIEMTPELKDTLDLARGGKVTAIGPVICTHKGSRFTYIGAYSGWKRGCQRARKAYEDGCNEKGIAPDPKYLIGLHFHDLRAKALTDLKRLKGAATAQALAGHTTEGMTAHYTKAREVERVSPVPIKRAS</sequence>
<evidence type="ECO:0008006" key="10">
    <source>
        <dbReference type="Google" id="ProtNLM"/>
    </source>
</evidence>
<dbReference type="KEGG" id="brh:RBRH_01051"/>
<dbReference type="InterPro" id="IPR053876">
    <property type="entry name" value="Phage_int_M"/>
</dbReference>
<evidence type="ECO:0000259" key="6">
    <source>
        <dbReference type="PROSITE" id="PS51898"/>
    </source>
</evidence>
<dbReference type="GO" id="GO:0015074">
    <property type="term" value="P:DNA integration"/>
    <property type="evidence" value="ECO:0007669"/>
    <property type="project" value="UniProtKB-KW"/>
</dbReference>
<evidence type="ECO:0000259" key="7">
    <source>
        <dbReference type="PROSITE" id="PS51900"/>
    </source>
</evidence>
<evidence type="ECO:0000313" key="8">
    <source>
        <dbReference type="EMBL" id="CBW74426.1"/>
    </source>
</evidence>
<organism evidence="8 9">
    <name type="scientific">Mycetohabitans rhizoxinica (strain DSM 19002 / CIP 109453 / HKI 454)</name>
    <name type="common">Paraburkholderia rhizoxinica</name>
    <dbReference type="NCBI Taxonomy" id="882378"/>
    <lineage>
        <taxon>Bacteria</taxon>
        <taxon>Pseudomonadati</taxon>
        <taxon>Pseudomonadota</taxon>
        <taxon>Betaproteobacteria</taxon>
        <taxon>Burkholderiales</taxon>
        <taxon>Burkholderiaceae</taxon>
        <taxon>Mycetohabitans</taxon>
    </lineage>
</organism>
<dbReference type="eggNOG" id="COG0582">
    <property type="taxonomic scope" value="Bacteria"/>
</dbReference>
<dbReference type="InterPro" id="IPR013762">
    <property type="entry name" value="Integrase-like_cat_sf"/>
</dbReference>
<keyword evidence="2" id="KW-0229">DNA integration</keyword>
<dbReference type="Pfam" id="PF00589">
    <property type="entry name" value="Phage_integrase"/>
    <property type="match status" value="1"/>
</dbReference>
<keyword evidence="3 5" id="KW-0238">DNA-binding</keyword>
<keyword evidence="4" id="KW-0233">DNA recombination</keyword>
<feature type="domain" description="Core-binding (CB)" evidence="7">
    <location>
        <begin position="91"/>
        <end position="171"/>
    </location>
</feature>
<dbReference type="Pfam" id="PF22022">
    <property type="entry name" value="Phage_int_M"/>
    <property type="match status" value="1"/>
</dbReference>
<gene>
    <name evidence="8" type="ordered locus">RBRH_01051</name>
</gene>
<feature type="domain" description="Tyr recombinase" evidence="6">
    <location>
        <begin position="191"/>
        <end position="391"/>
    </location>
</feature>
<dbReference type="EMBL" id="FR687359">
    <property type="protein sequence ID" value="CBW74426.1"/>
    <property type="molecule type" value="Genomic_DNA"/>
</dbReference>